<dbReference type="SUPFAM" id="SSF52047">
    <property type="entry name" value="RNI-like"/>
    <property type="match status" value="1"/>
</dbReference>
<dbReference type="Gene3D" id="3.80.10.10">
    <property type="entry name" value="Ribonuclease Inhibitor"/>
    <property type="match status" value="1"/>
</dbReference>
<evidence type="ECO:0000313" key="2">
    <source>
        <dbReference type="Proteomes" id="UP000095762"/>
    </source>
</evidence>
<dbReference type="NCBIfam" id="TIGR02167">
    <property type="entry name" value="Liste_lipo_26"/>
    <property type="match status" value="3"/>
</dbReference>
<dbReference type="AlphaFoldDB" id="A0A174PDU4"/>
<dbReference type="Proteomes" id="UP000095762">
    <property type="component" value="Unassembled WGS sequence"/>
</dbReference>
<gene>
    <name evidence="1" type="ORF">ERS852569_00014</name>
</gene>
<proteinExistence type="predicted"/>
<dbReference type="Pfam" id="PF03382">
    <property type="entry name" value="DUF285"/>
    <property type="match status" value="1"/>
</dbReference>
<reference evidence="1 2" key="1">
    <citation type="submission" date="2015-09" db="EMBL/GenBank/DDBJ databases">
        <authorList>
            <consortium name="Pathogen Informatics"/>
        </authorList>
    </citation>
    <scope>NUCLEOTIDE SEQUENCE [LARGE SCALE GENOMIC DNA]</scope>
    <source>
        <strain evidence="1 2">2789STDY5834957</strain>
    </source>
</reference>
<dbReference type="InterPro" id="IPR005046">
    <property type="entry name" value="DUF285"/>
</dbReference>
<dbReference type="InterPro" id="IPR011889">
    <property type="entry name" value="Liste_lipo_26"/>
</dbReference>
<sequence>MSHMFSSCQMLTDLDVSSFDTSGVKNMQQMFYDCNKLTKLNMSSFDTHNVTNMNKMWYNCRSLTRLDLSNFDTSGVTGMDCAFYACHGMNTLVLGEKFAFVGNTYSIPLSKWKNSKGEVFDSDGTVSNIPDNAADVYSKL</sequence>
<name>A0A174PDU4_9FIRM</name>
<accession>A0A174PDU4</accession>
<organism evidence="1 2">
    <name type="scientific">Blautia obeum</name>
    <dbReference type="NCBI Taxonomy" id="40520"/>
    <lineage>
        <taxon>Bacteria</taxon>
        <taxon>Bacillati</taxon>
        <taxon>Bacillota</taxon>
        <taxon>Clostridia</taxon>
        <taxon>Lachnospirales</taxon>
        <taxon>Lachnospiraceae</taxon>
        <taxon>Blautia</taxon>
    </lineage>
</organism>
<protein>
    <submittedName>
        <fullName evidence="1">Bacterial surface protein 26-residue repeat</fullName>
    </submittedName>
</protein>
<dbReference type="InterPro" id="IPR032675">
    <property type="entry name" value="LRR_dom_sf"/>
</dbReference>
<evidence type="ECO:0000313" key="1">
    <source>
        <dbReference type="EMBL" id="CUP57217.1"/>
    </source>
</evidence>
<dbReference type="EMBL" id="CZBP01000001">
    <property type="protein sequence ID" value="CUP57217.1"/>
    <property type="molecule type" value="Genomic_DNA"/>
</dbReference>